<organism evidence="4">
    <name type="scientific">Platynereis dumerilii</name>
    <name type="common">Dumeril's clam worm</name>
    <dbReference type="NCBI Taxonomy" id="6359"/>
    <lineage>
        <taxon>Eukaryota</taxon>
        <taxon>Metazoa</taxon>
        <taxon>Spiralia</taxon>
        <taxon>Lophotrochozoa</taxon>
        <taxon>Annelida</taxon>
        <taxon>Polychaeta</taxon>
        <taxon>Errantia</taxon>
        <taxon>Phyllodocida</taxon>
        <taxon>Nereididae</taxon>
        <taxon>Platynereis</taxon>
    </lineage>
</organism>
<dbReference type="AlphaFoldDB" id="A4VAZ8"/>
<comment type="caution">
    <text evidence="2">Lacks conserved residue(s) required for the propagation of feature annotation.</text>
</comment>
<keyword evidence="1" id="KW-1015">Disulfide bond</keyword>
<sequence>TRRVKNSAELGWLCASWVAARGCAGNTVENHACNRFCSNGGNPVATGCDCPAGWTDDCCATRISCPDPGRPVNGLTTPNGAGLHYGTEVKFSCNQGYDLQGSSSRTC</sequence>
<feature type="domain" description="Sushi" evidence="3">
    <location>
        <begin position="63"/>
        <end position="107"/>
    </location>
</feature>
<dbReference type="InterPro" id="IPR000436">
    <property type="entry name" value="Sushi_SCR_CCP_dom"/>
</dbReference>
<name>A4VAZ8_PLADU</name>
<evidence type="ECO:0000256" key="2">
    <source>
        <dbReference type="PROSITE-ProRule" id="PRU00302"/>
    </source>
</evidence>
<proteinExistence type="evidence at transcript level"/>
<dbReference type="CDD" id="cd00033">
    <property type="entry name" value="CCP"/>
    <property type="match status" value="1"/>
</dbReference>
<dbReference type="InterPro" id="IPR035976">
    <property type="entry name" value="Sushi/SCR/CCP_sf"/>
</dbReference>
<dbReference type="SUPFAM" id="SSF57535">
    <property type="entry name" value="Complement control module/SCR domain"/>
    <property type="match status" value="1"/>
</dbReference>
<dbReference type="EMBL" id="AM697681">
    <property type="protein sequence ID" value="CAM91769.1"/>
    <property type="molecule type" value="mRNA"/>
</dbReference>
<evidence type="ECO:0000259" key="3">
    <source>
        <dbReference type="PROSITE" id="PS50923"/>
    </source>
</evidence>
<evidence type="ECO:0000313" key="4">
    <source>
        <dbReference type="EMBL" id="CAM91769.1"/>
    </source>
</evidence>
<feature type="non-terminal residue" evidence="4">
    <location>
        <position position="1"/>
    </location>
</feature>
<feature type="non-terminal residue" evidence="4">
    <location>
        <position position="107"/>
    </location>
</feature>
<dbReference type="PROSITE" id="PS50923">
    <property type="entry name" value="SUSHI"/>
    <property type="match status" value="1"/>
</dbReference>
<keyword evidence="2" id="KW-0768">Sushi</keyword>
<dbReference type="Gene3D" id="2.10.70.10">
    <property type="entry name" value="Complement Module, domain 1"/>
    <property type="match status" value="1"/>
</dbReference>
<accession>A4VAZ8</accession>
<dbReference type="Pfam" id="PF00084">
    <property type="entry name" value="Sushi"/>
    <property type="match status" value="1"/>
</dbReference>
<protein>
    <recommendedName>
        <fullName evidence="3">Sushi domain-containing protein</fullName>
    </recommendedName>
</protein>
<reference evidence="4" key="1">
    <citation type="submission" date="2007-04" db="EMBL/GenBank/DDBJ databases">
        <title>Analysis of the immune-related transcriptome of an bilaterian model, the marine annelid Platynereis dumerilii.</title>
        <authorList>
            <person name="Altincicek B."/>
            <person name="Vilcinskas A."/>
        </authorList>
    </citation>
    <scope>NUCLEOTIDE SEQUENCE</scope>
    <source>
        <strain evidence="4">Hauenschild</strain>
        <tissue evidence="4">Whole animal</tissue>
    </source>
</reference>
<evidence type="ECO:0000256" key="1">
    <source>
        <dbReference type="ARBA" id="ARBA00023157"/>
    </source>
</evidence>